<keyword evidence="1" id="KW-0472">Membrane</keyword>
<protein>
    <submittedName>
        <fullName evidence="3">CPBP family intramembrane metalloprotease</fullName>
    </submittedName>
</protein>
<evidence type="ECO:0000313" key="4">
    <source>
        <dbReference type="Proteomes" id="UP000219743"/>
    </source>
</evidence>
<dbReference type="RefSeq" id="WP_098273939.1">
    <property type="nucleotide sequence ID" value="NZ_NTRC01000035.1"/>
</dbReference>
<proteinExistence type="predicted"/>
<keyword evidence="3" id="KW-0645">Protease</keyword>
<reference evidence="3 4" key="1">
    <citation type="submission" date="2017-09" db="EMBL/GenBank/DDBJ databases">
        <title>Large-scale bioinformatics analysis of Bacillus genomes uncovers conserved roles of natural products in bacterial physiology.</title>
        <authorList>
            <consortium name="Agbiome Team Llc"/>
            <person name="Bleich R.M."/>
            <person name="Kirk G.J."/>
            <person name="Santa Maria K.C."/>
            <person name="Allen S.E."/>
            <person name="Farag S."/>
            <person name="Shank E.A."/>
            <person name="Bowers A."/>
        </authorList>
    </citation>
    <scope>NUCLEOTIDE SEQUENCE [LARGE SCALE GENOMIC DNA]</scope>
    <source>
        <strain evidence="3 4">AFS024404</strain>
    </source>
</reference>
<sequence length="233" mass="26386">MQPELTQDKVYSVSWWGGILAVLFAVLGTNIIVGVFIGIPSTIYTEFITMQEPTALHVSVGDTAFRFGRLIVLLLFIYAYDPIKRLVIPAFNFHVLKKINMYIYVLLFLAASWIIYLYVLEPLFPHAGEEQYVALKSEMRDQYPILLFLSSTILAPIVEEITYRGIILRLFQERFTFWIAAIGSSFLFSIAHSYSVGVMIDTFIGGMFMAILCKKTNSIIPAILLHILNNALG</sequence>
<keyword evidence="1" id="KW-0812">Transmembrane</keyword>
<keyword evidence="3" id="KW-0378">Hydrolase</keyword>
<keyword evidence="3" id="KW-0482">Metalloprotease</keyword>
<accession>A0A9X6VGL9</accession>
<comment type="caution">
    <text evidence="3">The sequence shown here is derived from an EMBL/GenBank/DDBJ whole genome shotgun (WGS) entry which is preliminary data.</text>
</comment>
<dbReference type="InterPro" id="IPR052710">
    <property type="entry name" value="CAAX_protease"/>
</dbReference>
<evidence type="ECO:0000313" key="3">
    <source>
        <dbReference type="EMBL" id="PFD16417.1"/>
    </source>
</evidence>
<dbReference type="GO" id="GO:0008237">
    <property type="term" value="F:metallopeptidase activity"/>
    <property type="evidence" value="ECO:0007669"/>
    <property type="project" value="UniProtKB-KW"/>
</dbReference>
<name>A0A9X6VGL9_BACCE</name>
<dbReference type="GO" id="GO:0080120">
    <property type="term" value="P:CAAX-box protein maturation"/>
    <property type="evidence" value="ECO:0007669"/>
    <property type="project" value="UniProtKB-ARBA"/>
</dbReference>
<keyword evidence="1" id="KW-1133">Transmembrane helix</keyword>
<dbReference type="Pfam" id="PF02517">
    <property type="entry name" value="Rce1-like"/>
    <property type="match status" value="1"/>
</dbReference>
<evidence type="ECO:0000259" key="2">
    <source>
        <dbReference type="Pfam" id="PF02517"/>
    </source>
</evidence>
<gene>
    <name evidence="3" type="ORF">CN263_26855</name>
</gene>
<organism evidence="3 4">
    <name type="scientific">Bacillus cereus</name>
    <dbReference type="NCBI Taxonomy" id="1396"/>
    <lineage>
        <taxon>Bacteria</taxon>
        <taxon>Bacillati</taxon>
        <taxon>Bacillota</taxon>
        <taxon>Bacilli</taxon>
        <taxon>Bacillales</taxon>
        <taxon>Bacillaceae</taxon>
        <taxon>Bacillus</taxon>
        <taxon>Bacillus cereus group</taxon>
    </lineage>
</organism>
<dbReference type="Proteomes" id="UP000219743">
    <property type="component" value="Unassembled WGS sequence"/>
</dbReference>
<feature type="transmembrane region" description="Helical" evidence="1">
    <location>
        <begin position="143"/>
        <end position="163"/>
    </location>
</feature>
<dbReference type="EMBL" id="NTRC01000035">
    <property type="protein sequence ID" value="PFD16417.1"/>
    <property type="molecule type" value="Genomic_DNA"/>
</dbReference>
<dbReference type="InterPro" id="IPR003675">
    <property type="entry name" value="Rce1/LyrA-like_dom"/>
</dbReference>
<feature type="transmembrane region" description="Helical" evidence="1">
    <location>
        <begin position="101"/>
        <end position="119"/>
    </location>
</feature>
<feature type="transmembrane region" description="Helical" evidence="1">
    <location>
        <begin position="175"/>
        <end position="197"/>
    </location>
</feature>
<dbReference type="GO" id="GO:0004175">
    <property type="term" value="F:endopeptidase activity"/>
    <property type="evidence" value="ECO:0007669"/>
    <property type="project" value="UniProtKB-ARBA"/>
</dbReference>
<feature type="transmembrane region" description="Helical" evidence="1">
    <location>
        <begin position="12"/>
        <end position="43"/>
    </location>
</feature>
<dbReference type="AlphaFoldDB" id="A0A9X6VGL9"/>
<dbReference type="PANTHER" id="PTHR36435:SF1">
    <property type="entry name" value="CAAX AMINO TERMINAL PROTEASE FAMILY PROTEIN"/>
    <property type="match status" value="1"/>
</dbReference>
<feature type="domain" description="CAAX prenyl protease 2/Lysostaphin resistance protein A-like" evidence="2">
    <location>
        <begin position="143"/>
        <end position="232"/>
    </location>
</feature>
<evidence type="ECO:0000256" key="1">
    <source>
        <dbReference type="SAM" id="Phobius"/>
    </source>
</evidence>
<dbReference type="PANTHER" id="PTHR36435">
    <property type="entry name" value="SLR1288 PROTEIN"/>
    <property type="match status" value="1"/>
</dbReference>
<feature type="transmembrane region" description="Helical" evidence="1">
    <location>
        <begin position="203"/>
        <end position="228"/>
    </location>
</feature>